<dbReference type="InterPro" id="IPR051329">
    <property type="entry name" value="NIR_SIR_4Fe-4S"/>
</dbReference>
<proteinExistence type="predicted"/>
<evidence type="ECO:0000256" key="3">
    <source>
        <dbReference type="ARBA" id="ARBA00023002"/>
    </source>
</evidence>
<evidence type="ECO:0000259" key="4">
    <source>
        <dbReference type="Pfam" id="PF03460"/>
    </source>
</evidence>
<keyword evidence="3" id="KW-0560">Oxidoreductase</keyword>
<reference evidence="5 6" key="1">
    <citation type="submission" date="2018-03" db="EMBL/GenBank/DDBJ databases">
        <title>Characteristics and genome of n-alkane degrading marine bacteria Gordonia iterans isolated from crude oil contaminated in Tae-an, South Korea.</title>
        <authorList>
            <person name="Lee S.-S."/>
            <person name="Kim H."/>
        </authorList>
    </citation>
    <scope>NUCLEOTIDE SEQUENCE [LARGE SCALE GENOMIC DNA]</scope>
    <source>
        <strain evidence="5 6">Co17</strain>
    </source>
</reference>
<dbReference type="InterPro" id="IPR036136">
    <property type="entry name" value="Nit/Sulf_reduc_fer-like_dom_sf"/>
</dbReference>
<dbReference type="GO" id="GO:0016491">
    <property type="term" value="F:oxidoreductase activity"/>
    <property type="evidence" value="ECO:0007669"/>
    <property type="project" value="UniProtKB-KW"/>
</dbReference>
<evidence type="ECO:0000256" key="2">
    <source>
        <dbReference type="ARBA" id="ARBA00022617"/>
    </source>
</evidence>
<keyword evidence="1" id="KW-0004">4Fe-4S</keyword>
<keyword evidence="2" id="KW-0479">Metal-binding</keyword>
<name>A0A2S0KGE4_9ACTN</name>
<dbReference type="InterPro" id="IPR005117">
    <property type="entry name" value="NiRdtase/SiRdtase_haem-b_fer"/>
</dbReference>
<protein>
    <submittedName>
        <fullName evidence="5">Precorrin-3B synthase</fullName>
    </submittedName>
</protein>
<keyword evidence="2" id="KW-0349">Heme</keyword>
<evidence type="ECO:0000313" key="6">
    <source>
        <dbReference type="Proteomes" id="UP000239814"/>
    </source>
</evidence>
<evidence type="ECO:0000256" key="1">
    <source>
        <dbReference type="ARBA" id="ARBA00022485"/>
    </source>
</evidence>
<dbReference type="PANTHER" id="PTHR32439">
    <property type="entry name" value="FERREDOXIN--NITRITE REDUCTASE, CHLOROPLASTIC"/>
    <property type="match status" value="1"/>
</dbReference>
<dbReference type="RefSeq" id="WP_105942483.1">
    <property type="nucleotide sequence ID" value="NZ_CP027433.1"/>
</dbReference>
<dbReference type="NCBIfam" id="TIGR02435">
    <property type="entry name" value="CobG"/>
    <property type="match status" value="1"/>
</dbReference>
<accession>A0A2S0KGE4</accession>
<dbReference type="Gene3D" id="3.90.480.20">
    <property type="match status" value="1"/>
</dbReference>
<dbReference type="Gene3D" id="3.90.480.10">
    <property type="entry name" value="Sulfite Reductase Hemoprotein,Domain 2"/>
    <property type="match status" value="1"/>
</dbReference>
<organism evidence="5 6">
    <name type="scientific">Gordonia iterans</name>
    <dbReference type="NCBI Taxonomy" id="1004901"/>
    <lineage>
        <taxon>Bacteria</taxon>
        <taxon>Bacillati</taxon>
        <taxon>Actinomycetota</taxon>
        <taxon>Actinomycetes</taxon>
        <taxon>Mycobacteriales</taxon>
        <taxon>Gordoniaceae</taxon>
        <taxon>Gordonia</taxon>
    </lineage>
</organism>
<dbReference type="AlphaFoldDB" id="A0A2S0KGE4"/>
<dbReference type="OrthoDB" id="105450at2"/>
<dbReference type="InterPro" id="IPR012798">
    <property type="entry name" value="Cbl_synth_CobG-like"/>
</dbReference>
<dbReference type="SUPFAM" id="SSF55124">
    <property type="entry name" value="Nitrite/Sulfite reductase N-terminal domain-like"/>
    <property type="match status" value="2"/>
</dbReference>
<dbReference type="PANTHER" id="PTHR32439:SF9">
    <property type="entry name" value="BLR3264 PROTEIN"/>
    <property type="match status" value="1"/>
</dbReference>
<keyword evidence="2" id="KW-0408">Iron</keyword>
<sequence length="375" mass="39808">MSRPADRCPGVFATHEAADGRLARLRLPGGRIEPAQLDALAAAAEELGDGHLEFTSRANVQVRGIGPEAVPEFADRMVTAGLARARTHDRVRNVVVSPLTGRIGGTDALWDVADRLHAALTEADWAGELSGRFWFGLDDGRGDVLSRTPDVVGVWTGDDAAELVVGGHRTGRVVPLDAVPGALLDVARRFLAQRRDEWRIADLPVDAQERLRDGLSAVGASGSAPGAAEPATGPRVGWFEQDDGRVLLGTVTPFGRLSARQAQFAAAIGSPLIVTPDRELLITDLTEGVAETVVRVLAPMGFVFDATSPWTRVSACTGSPGCAKSRADVRRLLVEHVEAGAEFDGHEHWVGCERSCGAGPDNVVRIAPLPDDQSR</sequence>
<dbReference type="Proteomes" id="UP000239814">
    <property type="component" value="Chromosome"/>
</dbReference>
<dbReference type="KEGG" id="git:C6V83_11340"/>
<keyword evidence="1" id="KW-0411">Iron-sulfur</keyword>
<dbReference type="EMBL" id="CP027433">
    <property type="protein sequence ID" value="AVM00770.1"/>
    <property type="molecule type" value="Genomic_DNA"/>
</dbReference>
<gene>
    <name evidence="5" type="primary">cobG</name>
    <name evidence="5" type="ORF">C6V83_11340</name>
</gene>
<feature type="domain" description="Nitrite/Sulfite reductase ferredoxin-like" evidence="4">
    <location>
        <begin position="19"/>
        <end position="77"/>
    </location>
</feature>
<dbReference type="GO" id="GO:0051539">
    <property type="term" value="F:4 iron, 4 sulfur cluster binding"/>
    <property type="evidence" value="ECO:0007669"/>
    <property type="project" value="UniProtKB-KW"/>
</dbReference>
<dbReference type="Pfam" id="PF03460">
    <property type="entry name" value="NIR_SIR_ferr"/>
    <property type="match status" value="1"/>
</dbReference>
<keyword evidence="6" id="KW-1185">Reference proteome</keyword>
<evidence type="ECO:0000313" key="5">
    <source>
        <dbReference type="EMBL" id="AVM00770.1"/>
    </source>
</evidence>